<dbReference type="InterPro" id="IPR029526">
    <property type="entry name" value="PGBD"/>
</dbReference>
<gene>
    <name evidence="2" type="primary">PGBD3</name>
    <name evidence="2" type="ORF">T10_5858</name>
</gene>
<protein>
    <submittedName>
        <fullName evidence="2">PiggyBac transposable element-derived protein 3</fullName>
    </submittedName>
</protein>
<evidence type="ECO:0000313" key="3">
    <source>
        <dbReference type="Proteomes" id="UP000054843"/>
    </source>
</evidence>
<dbReference type="PANTHER" id="PTHR47272">
    <property type="entry name" value="DDE_TNP_1_7 DOMAIN-CONTAINING PROTEIN"/>
    <property type="match status" value="1"/>
</dbReference>
<proteinExistence type="predicted"/>
<feature type="domain" description="PiggyBac transposable element-derived protein" evidence="1">
    <location>
        <begin position="149"/>
        <end position="257"/>
    </location>
</feature>
<dbReference type="Pfam" id="PF13843">
    <property type="entry name" value="DDE_Tnp_1_7"/>
    <property type="match status" value="2"/>
</dbReference>
<comment type="caution">
    <text evidence="2">The sequence shown here is derived from an EMBL/GenBank/DDBJ whole genome shotgun (WGS) entry which is preliminary data.</text>
</comment>
<dbReference type="OrthoDB" id="10030973at2759"/>
<keyword evidence="3" id="KW-1185">Reference proteome</keyword>
<dbReference type="AlphaFoldDB" id="A0A0V1MPS6"/>
<accession>A0A0V1MPS6</accession>
<evidence type="ECO:0000259" key="1">
    <source>
        <dbReference type="Pfam" id="PF13843"/>
    </source>
</evidence>
<reference evidence="2 3" key="1">
    <citation type="submission" date="2015-01" db="EMBL/GenBank/DDBJ databases">
        <title>Evolution of Trichinella species and genotypes.</title>
        <authorList>
            <person name="Korhonen P.K."/>
            <person name="Edoardo P."/>
            <person name="Giuseppe L.R."/>
            <person name="Gasser R.B."/>
        </authorList>
    </citation>
    <scope>NUCLEOTIDE SEQUENCE [LARGE SCALE GENOMIC DNA]</scope>
    <source>
        <strain evidence="2">ISS1980</strain>
    </source>
</reference>
<evidence type="ECO:0000313" key="2">
    <source>
        <dbReference type="EMBL" id="KRZ73817.1"/>
    </source>
</evidence>
<dbReference type="EMBL" id="JYDO01000058">
    <property type="protein sequence ID" value="KRZ73817.1"/>
    <property type="molecule type" value="Genomic_DNA"/>
</dbReference>
<sequence>MYWSNDFRVEAISNRMSDNRFTEMLRFCDFNDNNKVVVDRSDPSFDRWFKIRPVLQLFLTACKSVKSEEKQSIDESIIPYKGHCRQRQYVPQNPRNGVLKCLPIAAHSTKEATAANKPSEVVLKLCESLLAHKNHKLREARLEDDATLQRQGRGAFTQLTDQTKGVSAVKWFDNKAVLLSSTFSCTQPVVKKKRWDHHPKTHIEVPAPAIIHEYNQHMDGVDLSNMLTRLYRIEHKSRKWYRRVFFWEFGAATTNAWLLYRRHQTFAAGTSKTLDLLAFTASISSSLCLAEKLVELSRRGRRHQQVL</sequence>
<dbReference type="Proteomes" id="UP000054843">
    <property type="component" value="Unassembled WGS sequence"/>
</dbReference>
<feature type="domain" description="PiggyBac transposable element-derived protein" evidence="1">
    <location>
        <begin position="1"/>
        <end position="106"/>
    </location>
</feature>
<dbReference type="STRING" id="268474.A0A0V1MPS6"/>
<name>A0A0V1MPS6_9BILA</name>
<organism evidence="2 3">
    <name type="scientific">Trichinella papuae</name>
    <dbReference type="NCBI Taxonomy" id="268474"/>
    <lineage>
        <taxon>Eukaryota</taxon>
        <taxon>Metazoa</taxon>
        <taxon>Ecdysozoa</taxon>
        <taxon>Nematoda</taxon>
        <taxon>Enoplea</taxon>
        <taxon>Dorylaimia</taxon>
        <taxon>Trichinellida</taxon>
        <taxon>Trichinellidae</taxon>
        <taxon>Trichinella</taxon>
    </lineage>
</organism>